<dbReference type="Pfam" id="PF07332">
    <property type="entry name" value="Phage_holin_3_6"/>
    <property type="match status" value="1"/>
</dbReference>
<dbReference type="InterPro" id="IPR009937">
    <property type="entry name" value="Phage_holin_3_6"/>
</dbReference>
<evidence type="ECO:0000313" key="3">
    <source>
        <dbReference type="Proteomes" id="UP000214646"/>
    </source>
</evidence>
<accession>A0A225DQ73</accession>
<feature type="transmembrane region" description="Helical" evidence="1">
    <location>
        <begin position="73"/>
        <end position="93"/>
    </location>
</feature>
<keyword evidence="1" id="KW-1133">Transmembrane helix</keyword>
<keyword evidence="3" id="KW-1185">Reference proteome</keyword>
<protein>
    <submittedName>
        <fullName evidence="2">Uncharacterized protein</fullName>
    </submittedName>
</protein>
<evidence type="ECO:0000313" key="2">
    <source>
        <dbReference type="EMBL" id="OWK43522.1"/>
    </source>
</evidence>
<organism evidence="2 3">
    <name type="scientific">Fimbriiglobus ruber</name>
    <dbReference type="NCBI Taxonomy" id="1908690"/>
    <lineage>
        <taxon>Bacteria</taxon>
        <taxon>Pseudomonadati</taxon>
        <taxon>Planctomycetota</taxon>
        <taxon>Planctomycetia</taxon>
        <taxon>Gemmatales</taxon>
        <taxon>Gemmataceae</taxon>
        <taxon>Fimbriiglobus</taxon>
    </lineage>
</organism>
<evidence type="ECO:0000256" key="1">
    <source>
        <dbReference type="SAM" id="Phobius"/>
    </source>
</evidence>
<dbReference type="Proteomes" id="UP000214646">
    <property type="component" value="Unassembled WGS sequence"/>
</dbReference>
<name>A0A225DQ73_9BACT</name>
<feature type="transmembrane region" description="Helical" evidence="1">
    <location>
        <begin position="40"/>
        <end position="67"/>
    </location>
</feature>
<dbReference type="AlphaFoldDB" id="A0A225DQ73"/>
<sequence>MTDLISGIMSDAQTLFKQQVAMLRAEVRDDVRRSLSATKYIGFGATLASIGGLFVLVGFVLMLARYIPALEPWAWWAIVGGTLLIGGGLAIYAGKRTFEQINPDKTLNALEENLTWATNRQK</sequence>
<gene>
    <name evidence="2" type="ORF">FRUB_03121</name>
</gene>
<proteinExistence type="predicted"/>
<dbReference type="EMBL" id="NIDE01000004">
    <property type="protein sequence ID" value="OWK43522.1"/>
    <property type="molecule type" value="Genomic_DNA"/>
</dbReference>
<comment type="caution">
    <text evidence="2">The sequence shown here is derived from an EMBL/GenBank/DDBJ whole genome shotgun (WGS) entry which is preliminary data.</text>
</comment>
<reference evidence="3" key="1">
    <citation type="submission" date="2017-06" db="EMBL/GenBank/DDBJ databases">
        <title>Genome analysis of Fimbriiglobus ruber SP5, the first member of the order Planctomycetales with confirmed chitinolytic capability.</title>
        <authorList>
            <person name="Ravin N.V."/>
            <person name="Rakitin A.L."/>
            <person name="Ivanova A.A."/>
            <person name="Beletsky A.V."/>
            <person name="Kulichevskaya I.S."/>
            <person name="Mardanov A.V."/>
            <person name="Dedysh S.N."/>
        </authorList>
    </citation>
    <scope>NUCLEOTIDE SEQUENCE [LARGE SCALE GENOMIC DNA]</scope>
    <source>
        <strain evidence="3">SP5</strain>
    </source>
</reference>
<keyword evidence="1" id="KW-0812">Transmembrane</keyword>
<keyword evidence="1" id="KW-0472">Membrane</keyword>